<dbReference type="HOGENOM" id="CLU_077582_0_0_1"/>
<dbReference type="eggNOG" id="ENOG502SCQP">
    <property type="taxonomic scope" value="Eukaryota"/>
</dbReference>
<dbReference type="GO" id="GO:0006364">
    <property type="term" value="P:rRNA processing"/>
    <property type="evidence" value="ECO:0007669"/>
    <property type="project" value="TreeGrafter"/>
</dbReference>
<name>A4S3V6_OSTLU</name>
<dbReference type="SUPFAM" id="SSF110455">
    <property type="entry name" value="Toprim domain"/>
    <property type="match status" value="1"/>
</dbReference>
<organism evidence="2 3">
    <name type="scientific">Ostreococcus lucimarinus (strain CCE9901)</name>
    <dbReference type="NCBI Taxonomy" id="436017"/>
    <lineage>
        <taxon>Eukaryota</taxon>
        <taxon>Viridiplantae</taxon>
        <taxon>Chlorophyta</taxon>
        <taxon>Mamiellophyceae</taxon>
        <taxon>Mamiellales</taxon>
        <taxon>Bathycoccaceae</taxon>
        <taxon>Ostreococcus</taxon>
    </lineage>
</organism>
<dbReference type="Gramene" id="ABO98453">
    <property type="protein sequence ID" value="ABO98453"/>
    <property type="gene ID" value="OSTLU_26186"/>
</dbReference>
<protein>
    <recommendedName>
        <fullName evidence="1">Ribonuclease M5 C-terminal domain-containing protein</fullName>
    </recommendedName>
</protein>
<dbReference type="KEGG" id="olu:OSTLU_26186"/>
<dbReference type="STRING" id="436017.A4S3V6"/>
<dbReference type="EMBL" id="CP000590">
    <property type="protein sequence ID" value="ABO98453.1"/>
    <property type="molecule type" value="Genomic_DNA"/>
</dbReference>
<dbReference type="Pfam" id="PF13331">
    <property type="entry name" value="DUF4093"/>
    <property type="match status" value="1"/>
</dbReference>
<dbReference type="InterPro" id="IPR025156">
    <property type="entry name" value="RNase_M5_C"/>
</dbReference>
<feature type="domain" description="Ribonuclease M5 C-terminal" evidence="1">
    <location>
        <begin position="69"/>
        <end position="162"/>
    </location>
</feature>
<dbReference type="Proteomes" id="UP000001568">
    <property type="component" value="Chromosome 10"/>
</dbReference>
<dbReference type="Gene3D" id="3.40.1360.10">
    <property type="match status" value="1"/>
</dbReference>
<keyword evidence="3" id="KW-1185">Reference proteome</keyword>
<dbReference type="PANTHER" id="PTHR39156:SF2">
    <property type="entry name" value="DNA PRIMASE (BACTERIAL TYPE) AND SMALL PRIMASE-LIKE PROTEINS"/>
    <property type="match status" value="1"/>
</dbReference>
<dbReference type="GO" id="GO:0043822">
    <property type="term" value="F:ribonuclease M5 activity"/>
    <property type="evidence" value="ECO:0007669"/>
    <property type="project" value="TreeGrafter"/>
</dbReference>
<dbReference type="RefSeq" id="XP_001420160.1">
    <property type="nucleotide sequence ID" value="XM_001420123.1"/>
</dbReference>
<evidence type="ECO:0000313" key="2">
    <source>
        <dbReference type="EMBL" id="ABO98453.1"/>
    </source>
</evidence>
<accession>A4S3V6</accession>
<evidence type="ECO:0000313" key="3">
    <source>
        <dbReference type="Proteomes" id="UP000001568"/>
    </source>
</evidence>
<dbReference type="PANTHER" id="PTHR39156">
    <property type="entry name" value="RIBONUCLEASE M5"/>
    <property type="match status" value="1"/>
</dbReference>
<sequence>MEVKRERMDEIEELSVKYDAPIVVLFDCDTAGRQLRNAFLRRFPDAAHAFMGTRVSSAKEDGKWHARGNVGVEHGEGEDIARAIADARRADRDRAVFTREALAEWGLVADADADADVWADFGGVVQRRRLVGEYLGVGDCDGRQLLRQMNLFFTEDEAREAIEALPKRGEPVPPKMTDGRADRARAGARDLDDFTALGFDPTAYVPPGRAPRGFE</sequence>
<reference evidence="2 3" key="1">
    <citation type="journal article" date="2007" name="Proc. Natl. Acad. Sci. U.S.A.">
        <title>The tiny eukaryote Ostreococcus provides genomic insights into the paradox of plankton speciation.</title>
        <authorList>
            <person name="Palenik B."/>
            <person name="Grimwood J."/>
            <person name="Aerts A."/>
            <person name="Rouze P."/>
            <person name="Salamov A."/>
            <person name="Putnam N."/>
            <person name="Dupont C."/>
            <person name="Jorgensen R."/>
            <person name="Derelle E."/>
            <person name="Rombauts S."/>
            <person name="Zhou K."/>
            <person name="Otillar R."/>
            <person name="Merchant S.S."/>
            <person name="Podell S."/>
            <person name="Gaasterland T."/>
            <person name="Napoli C."/>
            <person name="Gendler K."/>
            <person name="Manuell A."/>
            <person name="Tai V."/>
            <person name="Vallon O."/>
            <person name="Piganeau G."/>
            <person name="Jancek S."/>
            <person name="Heijde M."/>
            <person name="Jabbari K."/>
            <person name="Bowler C."/>
            <person name="Lohr M."/>
            <person name="Robbens S."/>
            <person name="Werner G."/>
            <person name="Dubchak I."/>
            <person name="Pazour G.J."/>
            <person name="Ren Q."/>
            <person name="Paulsen I."/>
            <person name="Delwiche C."/>
            <person name="Schmutz J."/>
            <person name="Rokhsar D."/>
            <person name="Van de Peer Y."/>
            <person name="Moreau H."/>
            <person name="Grigoriev I.V."/>
        </authorList>
    </citation>
    <scope>NUCLEOTIDE SEQUENCE [LARGE SCALE GENOMIC DNA]</scope>
    <source>
        <strain evidence="2 3">CCE9901</strain>
    </source>
</reference>
<dbReference type="OMA" id="YLGVGEC"/>
<evidence type="ECO:0000259" key="1">
    <source>
        <dbReference type="Pfam" id="PF13331"/>
    </source>
</evidence>
<dbReference type="GeneID" id="5004026"/>
<gene>
    <name evidence="2" type="ORF">OSTLU_26186</name>
</gene>
<proteinExistence type="predicted"/>
<dbReference type="OrthoDB" id="536870at2759"/>
<dbReference type="AlphaFoldDB" id="A4S3V6"/>